<keyword evidence="10" id="KW-1185">Reference proteome</keyword>
<dbReference type="Proteomes" id="UP000254280">
    <property type="component" value="Unassembled WGS sequence"/>
</dbReference>
<keyword evidence="3" id="KW-0813">Transport</keyword>
<dbReference type="PROSITE" id="PS01303">
    <property type="entry name" value="BCCT"/>
    <property type="match status" value="1"/>
</dbReference>
<dbReference type="Pfam" id="PF02028">
    <property type="entry name" value="BCCT"/>
    <property type="match status" value="1"/>
</dbReference>
<feature type="transmembrane region" description="Helical" evidence="8">
    <location>
        <begin position="213"/>
        <end position="231"/>
    </location>
</feature>
<dbReference type="GO" id="GO:0005886">
    <property type="term" value="C:plasma membrane"/>
    <property type="evidence" value="ECO:0007669"/>
    <property type="project" value="UniProtKB-SubCell"/>
</dbReference>
<dbReference type="PANTHER" id="PTHR30047:SF7">
    <property type="entry name" value="HIGH-AFFINITY CHOLINE TRANSPORT PROTEIN"/>
    <property type="match status" value="1"/>
</dbReference>
<reference evidence="9 10" key="1">
    <citation type="submission" date="2018-06" db="EMBL/GenBank/DDBJ databases">
        <authorList>
            <consortium name="Pathogen Informatics"/>
            <person name="Doyle S."/>
        </authorList>
    </citation>
    <scope>NUCLEOTIDE SEQUENCE [LARGE SCALE GENOMIC DNA]</scope>
    <source>
        <strain evidence="9 10">NCTC10699</strain>
    </source>
</reference>
<evidence type="ECO:0000256" key="8">
    <source>
        <dbReference type="SAM" id="Phobius"/>
    </source>
</evidence>
<organism evidence="9 10">
    <name type="scientific">[Pasteurella] mairii</name>
    <dbReference type="NCBI Taxonomy" id="757"/>
    <lineage>
        <taxon>Bacteria</taxon>
        <taxon>Pseudomonadati</taxon>
        <taxon>Pseudomonadota</taxon>
        <taxon>Gammaproteobacteria</taxon>
        <taxon>Pasteurellales</taxon>
        <taxon>Pasteurellaceae</taxon>
    </lineage>
</organism>
<feature type="transmembrane region" description="Helical" evidence="8">
    <location>
        <begin position="287"/>
        <end position="314"/>
    </location>
</feature>
<evidence type="ECO:0000256" key="1">
    <source>
        <dbReference type="ARBA" id="ARBA00004651"/>
    </source>
</evidence>
<keyword evidence="4" id="KW-1003">Cell membrane</keyword>
<feature type="transmembrane region" description="Helical" evidence="8">
    <location>
        <begin position="368"/>
        <end position="387"/>
    </location>
</feature>
<evidence type="ECO:0000256" key="4">
    <source>
        <dbReference type="ARBA" id="ARBA00022475"/>
    </source>
</evidence>
<evidence type="ECO:0000256" key="6">
    <source>
        <dbReference type="ARBA" id="ARBA00022989"/>
    </source>
</evidence>
<evidence type="ECO:0000256" key="5">
    <source>
        <dbReference type="ARBA" id="ARBA00022692"/>
    </source>
</evidence>
<sequence length="566" mass="64181">MFFGVAEPLTHYFSSITTGNFEHKQQEAMLHTFFHWGVHAWAVYAVIALALAYFGFRYKLPLALRSCFYPLLKDRINGKWGDLIDIMALIATLFGIITTLGFGASQIGAGLMQLGWINENSFGLQVGVTVVVMSLAVFSAISGVGKGVKILSELNLSLAFLLMIFVLVCGPTLYLLSTFSDNLGTYLSNLIGLSFKTYAYESDNTSWFTNWTVLYWAWWCSWAPFVGLFIARISRGRTIREFIFGVLAVPSLFCVIWFTVFGNSAIWVDLNVAGGSLHELVSAPEKLLFHFLHYLPLPTVTGMVALIIIALFFITSADSGIYVLNNIASRDKSLVSPRWQAIMWGILMSLVAIVLLKSGGLGTLQTMTLIVALPFAMLMLVMCVSLWKGLKNDKRYFDAKLTPSSVFWNGDQWKARLEQMLNQTQEQDIQQFLRKVALPAMRELSHELTEVHNLNIEIISHIHDQDPSLEFIIKKESLRDFMYGIKSVKREISEQLIEDDHLPHIQHDTTYQPLNYFFDGRTGYDVQYMSKDELITDILKHYERYLSLLEDVGQELMAHEQTELAE</sequence>
<dbReference type="GO" id="GO:0022857">
    <property type="term" value="F:transmembrane transporter activity"/>
    <property type="evidence" value="ECO:0007669"/>
    <property type="project" value="InterPro"/>
</dbReference>
<dbReference type="InterPro" id="IPR000060">
    <property type="entry name" value="BCCT_transptr"/>
</dbReference>
<dbReference type="NCBIfam" id="TIGR00842">
    <property type="entry name" value="bcct"/>
    <property type="match status" value="1"/>
</dbReference>
<feature type="transmembrane region" description="Helical" evidence="8">
    <location>
        <begin position="33"/>
        <end position="56"/>
    </location>
</feature>
<dbReference type="PANTHER" id="PTHR30047">
    <property type="entry name" value="HIGH-AFFINITY CHOLINE TRANSPORT PROTEIN-RELATED"/>
    <property type="match status" value="1"/>
</dbReference>
<name>A0A379B5J3_9PAST</name>
<comment type="similarity">
    <text evidence="2">Belongs to the BCCT transporter (TC 2.A.15) family.</text>
</comment>
<dbReference type="EMBL" id="UGSS01000002">
    <property type="protein sequence ID" value="SUB33854.1"/>
    <property type="molecule type" value="Genomic_DNA"/>
</dbReference>
<feature type="transmembrane region" description="Helical" evidence="8">
    <location>
        <begin position="83"/>
        <end position="102"/>
    </location>
</feature>
<gene>
    <name evidence="9" type="primary">betP_2</name>
    <name evidence="9" type="ORF">NCTC10699_01485</name>
</gene>
<feature type="transmembrane region" description="Helical" evidence="8">
    <location>
        <begin position="156"/>
        <end position="176"/>
    </location>
</feature>
<evidence type="ECO:0000313" key="9">
    <source>
        <dbReference type="EMBL" id="SUB33854.1"/>
    </source>
</evidence>
<accession>A0A379B5J3</accession>
<keyword evidence="5 8" id="KW-0812">Transmembrane</keyword>
<feature type="transmembrane region" description="Helical" evidence="8">
    <location>
        <begin position="122"/>
        <end position="144"/>
    </location>
</feature>
<protein>
    <submittedName>
        <fullName evidence="9">Putative transporter</fullName>
    </submittedName>
</protein>
<proteinExistence type="inferred from homology"/>
<comment type="subcellular location">
    <subcellularLocation>
        <location evidence="1">Cell membrane</location>
        <topology evidence="1">Multi-pass membrane protein</topology>
    </subcellularLocation>
</comment>
<keyword evidence="6 8" id="KW-1133">Transmembrane helix</keyword>
<evidence type="ECO:0000256" key="3">
    <source>
        <dbReference type="ARBA" id="ARBA00022448"/>
    </source>
</evidence>
<dbReference type="InterPro" id="IPR018093">
    <property type="entry name" value="BCCT_CS"/>
</dbReference>
<evidence type="ECO:0000256" key="7">
    <source>
        <dbReference type="ARBA" id="ARBA00023136"/>
    </source>
</evidence>
<keyword evidence="7 8" id="KW-0472">Membrane</keyword>
<evidence type="ECO:0000256" key="2">
    <source>
        <dbReference type="ARBA" id="ARBA00005658"/>
    </source>
</evidence>
<evidence type="ECO:0000313" key="10">
    <source>
        <dbReference type="Proteomes" id="UP000254280"/>
    </source>
</evidence>
<dbReference type="AlphaFoldDB" id="A0A379B5J3"/>
<feature type="transmembrane region" description="Helical" evidence="8">
    <location>
        <begin position="335"/>
        <end position="356"/>
    </location>
</feature>
<feature type="transmembrane region" description="Helical" evidence="8">
    <location>
        <begin position="243"/>
        <end position="267"/>
    </location>
</feature>